<dbReference type="InterPro" id="IPR045116">
    <property type="entry name" value="Clp1/Grc3"/>
</dbReference>
<evidence type="ECO:0000256" key="5">
    <source>
        <dbReference type="ARBA" id="ARBA00022741"/>
    </source>
</evidence>
<keyword evidence="14" id="KW-1185">Reference proteome</keyword>
<dbReference type="PANTHER" id="PTHR12755">
    <property type="entry name" value="CLEAVAGE/POLYADENYLATION FACTOR IA SUBUNIT CLP1P"/>
    <property type="match status" value="1"/>
</dbReference>
<dbReference type="SUPFAM" id="SSF52540">
    <property type="entry name" value="P-loop containing nucleoside triphosphate hydrolases"/>
    <property type="match status" value="1"/>
</dbReference>
<feature type="region of interest" description="Disordered" evidence="10">
    <location>
        <begin position="78"/>
        <end position="132"/>
    </location>
</feature>
<dbReference type="GO" id="GO:0005524">
    <property type="term" value="F:ATP binding"/>
    <property type="evidence" value="ECO:0007669"/>
    <property type="project" value="UniProtKB-KW"/>
</dbReference>
<keyword evidence="8" id="KW-0539">Nucleus</keyword>
<organism evidence="14 15">
    <name type="scientific">Neodiprion lecontei</name>
    <name type="common">Redheaded pine sawfly</name>
    <dbReference type="NCBI Taxonomy" id="441921"/>
    <lineage>
        <taxon>Eukaryota</taxon>
        <taxon>Metazoa</taxon>
        <taxon>Ecdysozoa</taxon>
        <taxon>Arthropoda</taxon>
        <taxon>Hexapoda</taxon>
        <taxon>Insecta</taxon>
        <taxon>Pterygota</taxon>
        <taxon>Neoptera</taxon>
        <taxon>Endopterygota</taxon>
        <taxon>Hymenoptera</taxon>
        <taxon>Tenthredinoidea</taxon>
        <taxon>Diprionidae</taxon>
        <taxon>Diprioninae</taxon>
        <taxon>Neodiprion</taxon>
    </lineage>
</organism>
<keyword evidence="3" id="KW-0698">rRNA processing</keyword>
<feature type="region of interest" description="Disordered" evidence="10">
    <location>
        <begin position="292"/>
        <end position="312"/>
    </location>
</feature>
<comment type="similarity">
    <text evidence="2">Belongs to the Clp1 family. NOL9/GRC3 subfamily.</text>
</comment>
<dbReference type="GO" id="GO:0051731">
    <property type="term" value="F:polynucleotide 5'-hydroxyl-kinase activity"/>
    <property type="evidence" value="ECO:0007669"/>
    <property type="project" value="InterPro"/>
</dbReference>
<dbReference type="Proteomes" id="UP000829291">
    <property type="component" value="Chromosome 5"/>
</dbReference>
<name>A0A6J0C9U5_NEOLC</name>
<feature type="domain" description="NOL9 C-terminal" evidence="13">
    <location>
        <begin position="766"/>
        <end position="870"/>
    </location>
</feature>
<evidence type="ECO:0000256" key="4">
    <source>
        <dbReference type="ARBA" id="ARBA00022679"/>
    </source>
</evidence>
<dbReference type="InterPro" id="IPR057570">
    <property type="entry name" value="NOL9_C"/>
</dbReference>
<gene>
    <name evidence="15 16" type="primary">LOC107226868</name>
</gene>
<dbReference type="InterPro" id="IPR057573">
    <property type="entry name" value="NOL9_N"/>
</dbReference>
<keyword evidence="6" id="KW-0418">Kinase</keyword>
<evidence type="ECO:0000256" key="10">
    <source>
        <dbReference type="SAM" id="MobiDB-lite"/>
    </source>
</evidence>
<dbReference type="InterPro" id="IPR027417">
    <property type="entry name" value="P-loop_NTPase"/>
</dbReference>
<dbReference type="KEGG" id="nlo:107226868"/>
<dbReference type="RefSeq" id="XP_046597248.1">
    <property type="nucleotide sequence ID" value="XM_046741292.1"/>
</dbReference>
<protein>
    <recommendedName>
        <fullName evidence="9">Polynucleotide 5'-hydroxyl-kinase NOL9</fullName>
    </recommendedName>
</protein>
<dbReference type="InParanoid" id="A0A6J0C9U5"/>
<dbReference type="Pfam" id="PF24419">
    <property type="entry name" value="Cupin_NOL9"/>
    <property type="match status" value="1"/>
</dbReference>
<dbReference type="AlphaFoldDB" id="A0A6J0C9U5"/>
<reference evidence="15 16" key="1">
    <citation type="submission" date="2025-05" db="UniProtKB">
        <authorList>
            <consortium name="RefSeq"/>
        </authorList>
    </citation>
    <scope>IDENTIFICATION</scope>
    <source>
        <tissue evidence="15 16">Thorax and Abdomen</tissue>
    </source>
</reference>
<dbReference type="FunCoup" id="A0A6J0C9U5">
    <property type="interactions" value="764"/>
</dbReference>
<comment type="subcellular location">
    <subcellularLocation>
        <location evidence="1">Nucleus</location>
        <location evidence="1">Nucleolus</location>
    </subcellularLocation>
</comment>
<keyword evidence="7" id="KW-0067">ATP-binding</keyword>
<evidence type="ECO:0000256" key="2">
    <source>
        <dbReference type="ARBA" id="ARBA00011003"/>
    </source>
</evidence>
<dbReference type="InterPro" id="IPR032319">
    <property type="entry name" value="CLP1_P"/>
</dbReference>
<evidence type="ECO:0000256" key="7">
    <source>
        <dbReference type="ARBA" id="ARBA00022840"/>
    </source>
</evidence>
<dbReference type="GO" id="GO:0000448">
    <property type="term" value="P:cleavage in ITS2 between 5.8S rRNA and LSU-rRNA of tricistronic rRNA transcript (SSU-rRNA, 5.8S rRNA, LSU-rRNA)"/>
    <property type="evidence" value="ECO:0007669"/>
    <property type="project" value="TreeGrafter"/>
</dbReference>
<dbReference type="RefSeq" id="XP_015523322.2">
    <property type="nucleotide sequence ID" value="XM_015667836.2"/>
</dbReference>
<feature type="domain" description="NOL9 N-terminal" evidence="12">
    <location>
        <begin position="332"/>
        <end position="491"/>
    </location>
</feature>
<feature type="compositionally biased region" description="Polar residues" evidence="10">
    <location>
        <begin position="292"/>
        <end position="309"/>
    </location>
</feature>
<evidence type="ECO:0000259" key="13">
    <source>
        <dbReference type="Pfam" id="PF25467"/>
    </source>
</evidence>
<feature type="compositionally biased region" description="Basic and acidic residues" evidence="10">
    <location>
        <begin position="107"/>
        <end position="121"/>
    </location>
</feature>
<evidence type="ECO:0000256" key="1">
    <source>
        <dbReference type="ARBA" id="ARBA00004604"/>
    </source>
</evidence>
<feature type="domain" description="Clp1 P-loop" evidence="11">
    <location>
        <begin position="529"/>
        <end position="685"/>
    </location>
</feature>
<evidence type="ECO:0000259" key="12">
    <source>
        <dbReference type="Pfam" id="PF24419"/>
    </source>
</evidence>
<sequence length="916" mass="103539">MTTNGYDRKFKNRVRKLLTNKIGEISKARSKKQKQVIDCLTRKRAVISKPPQTITVVDDEYSTEVSTKDVDEIFNKKLKSEKRKKRPSEDSCETTKKQKIHKKKQKVEKEETPQSDRILKKEKARSKRLRQNVSKSEELLTFPTDNLHLTENTDHDNAYMNDNLTNTNRYAINDSLTILERRKRFRDPTVINGVPLNMSNLSIFNSSVTYVSTDFTASNSRDDFGCSFFSDAEDSNLNTNLINSNSKPTIMENATMDTESIDGGVNEDIDDVANLFVNTAVDIKEYDSDVSLVSSGDKSHPNSSSTPSKNDFRAELPFQDSEITLETPSKIKPKFYSLQNKVIAIMSPSCKFYFNGKLRIKVLIGKVEIYGFVFSKSETVVPAEIYSPRGVSLVSIETVCDKINENTSTESICNLLRTEGINIDVAENLAKKLNNFPGGQAVVVLENLENTLTKFLDTYYQFKLFPKVEDTTNYHNLHPKRAEKLLQAVFQYDNLQGKQLQKDSYRDSNVLKRLVNQNPNDYQRILIAGGKSVGKSTTLRYFINGLLPTRKEIVVVDFDPGQPEFTPSGCISLSLIDRPLIGPNYTHLKTPFYQLFIEEVDVTRCIPRYVNAAKKLVEYLNESTRLRNSTVVINTMGFCTGVGWDIIVYIIKLIHPSTVVQIGSHRPKNNFLRPLSSKVINEQIPILSPDRLAGREDEYSLWDNACDHDLHVVPTLAESKGKFGDLWEIGPRQQRDLTLLSYLSKILKYDELGEKFLFTQSLRINDAVPYSVPLSGLTISLMRPVVPASHILATMNGNIVALCGIDETQENSEEARAAEEVYPKTLPRAPLSTCYGFGIVRGVDVKTGKAYVNTPLSISELQSVNAFVGCIPLPVKLIGGLGHRNAPYVSEGVNLPTSRDTNRRFFRMRRHYVHRY</sequence>
<evidence type="ECO:0000259" key="11">
    <source>
        <dbReference type="Pfam" id="PF16575"/>
    </source>
</evidence>
<dbReference type="GeneID" id="107226868"/>
<evidence type="ECO:0000313" key="15">
    <source>
        <dbReference type="RefSeq" id="XP_015523322.2"/>
    </source>
</evidence>
<dbReference type="Gene3D" id="3.40.50.300">
    <property type="entry name" value="P-loop containing nucleotide triphosphate hydrolases"/>
    <property type="match status" value="1"/>
</dbReference>
<feature type="compositionally biased region" description="Basic residues" evidence="10">
    <location>
        <begin position="97"/>
        <end position="106"/>
    </location>
</feature>
<evidence type="ECO:0000313" key="16">
    <source>
        <dbReference type="RefSeq" id="XP_046597248.1"/>
    </source>
</evidence>
<proteinExistence type="inferred from homology"/>
<accession>A0A6J0C9U5</accession>
<dbReference type="PANTHER" id="PTHR12755:SF3">
    <property type="entry name" value="POLYNUCLEOTIDE 5'-HYDROXYL-KINASE NOL9"/>
    <property type="match status" value="1"/>
</dbReference>
<dbReference type="OrthoDB" id="2405412at2759"/>
<evidence type="ECO:0000256" key="6">
    <source>
        <dbReference type="ARBA" id="ARBA00022777"/>
    </source>
</evidence>
<keyword evidence="5" id="KW-0547">Nucleotide-binding</keyword>
<evidence type="ECO:0000256" key="8">
    <source>
        <dbReference type="ARBA" id="ARBA00023242"/>
    </source>
</evidence>
<dbReference type="GO" id="GO:0005730">
    <property type="term" value="C:nucleolus"/>
    <property type="evidence" value="ECO:0007669"/>
    <property type="project" value="UniProtKB-SubCell"/>
</dbReference>
<keyword evidence="4" id="KW-0808">Transferase</keyword>
<dbReference type="Pfam" id="PF25467">
    <property type="entry name" value="NOL9_C"/>
    <property type="match status" value="1"/>
</dbReference>
<evidence type="ECO:0000256" key="9">
    <source>
        <dbReference type="ARBA" id="ARBA00071212"/>
    </source>
</evidence>
<evidence type="ECO:0000313" key="14">
    <source>
        <dbReference type="Proteomes" id="UP000829291"/>
    </source>
</evidence>
<dbReference type="Pfam" id="PF16575">
    <property type="entry name" value="CLP1_P"/>
    <property type="match status" value="1"/>
</dbReference>
<evidence type="ECO:0000256" key="3">
    <source>
        <dbReference type="ARBA" id="ARBA00022552"/>
    </source>
</evidence>
<feature type="compositionally biased region" description="Basic and acidic residues" evidence="10">
    <location>
        <begin position="87"/>
        <end position="96"/>
    </location>
</feature>